<evidence type="ECO:0000313" key="3">
    <source>
        <dbReference type="Proteomes" id="UP000052167"/>
    </source>
</evidence>
<dbReference type="OrthoDB" id="9806585at2"/>
<dbReference type="InterPro" id="IPR050483">
    <property type="entry name" value="CoA-transferase_III_domain"/>
</dbReference>
<dbReference type="SUPFAM" id="SSF89796">
    <property type="entry name" value="CoA-transferase family III (CaiB/BaiF)"/>
    <property type="match status" value="1"/>
</dbReference>
<organism evidence="2 3">
    <name type="scientific">Pseudorhizobium pelagicum</name>
    <dbReference type="NCBI Taxonomy" id="1509405"/>
    <lineage>
        <taxon>Bacteria</taxon>
        <taxon>Pseudomonadati</taxon>
        <taxon>Pseudomonadota</taxon>
        <taxon>Alphaproteobacteria</taxon>
        <taxon>Hyphomicrobiales</taxon>
        <taxon>Rhizobiaceae</taxon>
        <taxon>Rhizobium/Agrobacterium group</taxon>
        <taxon>Pseudorhizobium</taxon>
    </lineage>
</organism>
<dbReference type="PANTHER" id="PTHR48207:SF3">
    <property type="entry name" value="SUCCINATE--HYDROXYMETHYLGLUTARATE COA-TRANSFERASE"/>
    <property type="match status" value="1"/>
</dbReference>
<dbReference type="EMBL" id="JOKJ01000025">
    <property type="protein sequence ID" value="KEQ04440.1"/>
    <property type="molecule type" value="Genomic_DNA"/>
</dbReference>
<dbReference type="Proteomes" id="UP000052167">
    <property type="component" value="Unassembled WGS sequence"/>
</dbReference>
<accession>A0A922TA18</accession>
<dbReference type="AlphaFoldDB" id="A0A922TA18"/>
<reference evidence="2 3" key="1">
    <citation type="submission" date="2014-06" db="EMBL/GenBank/DDBJ databases">
        <title>Rhizobium pelagicum/R2-400B4.</title>
        <authorList>
            <person name="Kimes N.E."/>
            <person name="Lopez-Perez M."/>
        </authorList>
    </citation>
    <scope>NUCLEOTIDE SEQUENCE [LARGE SCALE GENOMIC DNA]</scope>
    <source>
        <strain evidence="2 3">R2-400B4</strain>
    </source>
</reference>
<keyword evidence="1" id="KW-0808">Transferase</keyword>
<dbReference type="Pfam" id="PF02515">
    <property type="entry name" value="CoA_transf_3"/>
    <property type="match status" value="1"/>
</dbReference>
<proteinExistence type="predicted"/>
<dbReference type="PANTHER" id="PTHR48207">
    <property type="entry name" value="SUCCINATE--HYDROXYMETHYLGLUTARATE COA-TRANSFERASE"/>
    <property type="match status" value="1"/>
</dbReference>
<name>A0A922TA18_9HYPH</name>
<dbReference type="GO" id="GO:0008410">
    <property type="term" value="F:CoA-transferase activity"/>
    <property type="evidence" value="ECO:0007669"/>
    <property type="project" value="TreeGrafter"/>
</dbReference>
<dbReference type="InterPro" id="IPR023606">
    <property type="entry name" value="CoA-Trfase_III_dom_1_sf"/>
</dbReference>
<gene>
    <name evidence="2" type="ORF">GV68_13255</name>
</gene>
<protein>
    <submittedName>
        <fullName evidence="2">Carnitine dehydratase</fullName>
    </submittedName>
</protein>
<dbReference type="InterPro" id="IPR044855">
    <property type="entry name" value="CoA-Trfase_III_dom3_sf"/>
</dbReference>
<dbReference type="Gene3D" id="3.30.1540.10">
    <property type="entry name" value="formyl-coa transferase, domain 3"/>
    <property type="match status" value="1"/>
</dbReference>
<comment type="caution">
    <text evidence="2">The sequence shown here is derived from an EMBL/GenBank/DDBJ whole genome shotgun (WGS) entry which is preliminary data.</text>
</comment>
<evidence type="ECO:0000256" key="1">
    <source>
        <dbReference type="ARBA" id="ARBA00022679"/>
    </source>
</evidence>
<dbReference type="Gene3D" id="3.40.50.10540">
    <property type="entry name" value="Crotonobetainyl-coa:carnitine coa-transferase, domain 1"/>
    <property type="match status" value="1"/>
</dbReference>
<sequence>MAGPLDGMLVVSLEQAVAAPFCTSRLADAGARVIKVERPEGDFARNYDRLAKGLSSYFVWLNRGKQSIALDLKQADDLAVLKAMLTKADIFVENLAPGAVARLGLGVHVLESLNPPLIQCHISGYGDHGPHRDRKAYDLLIQAESGLASITGTPEEPARVGISVCDIGTGMYAQAAILEALIERRSTGRGAVIDVAMFDAMADWMAVPLLQAEGAGKNPPRMGLRHPSIAPYGVFTCADGRGVLISIQNEREWRSFCATVIGDAELATDPRFNDPYRRIENRAVMDELIAAAFAAGLHETMIERLDAAGIAYAMVNTPLELAEHPHLRRIDVATDSGAVAVPAPPARRRGSLQSFRAVPAIDADGAAIRREFG</sequence>
<dbReference type="RefSeq" id="WP_037167983.1">
    <property type="nucleotide sequence ID" value="NZ_CAJXID010000028.1"/>
</dbReference>
<evidence type="ECO:0000313" key="2">
    <source>
        <dbReference type="EMBL" id="KEQ04440.1"/>
    </source>
</evidence>
<dbReference type="InterPro" id="IPR003673">
    <property type="entry name" value="CoA-Trfase_fam_III"/>
</dbReference>
<keyword evidence="3" id="KW-1185">Reference proteome</keyword>